<accession>X1SXL9</accession>
<gene>
    <name evidence="1" type="ORF">S12H4_25028</name>
</gene>
<evidence type="ECO:0000313" key="1">
    <source>
        <dbReference type="EMBL" id="GAI83891.1"/>
    </source>
</evidence>
<reference evidence="1" key="1">
    <citation type="journal article" date="2014" name="Front. Microbiol.">
        <title>High frequency of phylogenetically diverse reductive dehalogenase-homologous genes in deep subseafloor sedimentary metagenomes.</title>
        <authorList>
            <person name="Kawai M."/>
            <person name="Futagami T."/>
            <person name="Toyoda A."/>
            <person name="Takaki Y."/>
            <person name="Nishi S."/>
            <person name="Hori S."/>
            <person name="Arai W."/>
            <person name="Tsubouchi T."/>
            <person name="Morono Y."/>
            <person name="Uchiyama I."/>
            <person name="Ito T."/>
            <person name="Fujiyama A."/>
            <person name="Inagaki F."/>
            <person name="Takami H."/>
        </authorList>
    </citation>
    <scope>NUCLEOTIDE SEQUENCE</scope>
    <source>
        <strain evidence="1">Expedition CK06-06</strain>
    </source>
</reference>
<feature type="non-terminal residue" evidence="1">
    <location>
        <position position="1"/>
    </location>
</feature>
<proteinExistence type="predicted"/>
<dbReference type="SUPFAM" id="SSF55811">
    <property type="entry name" value="Nudix"/>
    <property type="match status" value="1"/>
</dbReference>
<dbReference type="InterPro" id="IPR015797">
    <property type="entry name" value="NUDIX_hydrolase-like_dom_sf"/>
</dbReference>
<comment type="caution">
    <text evidence="1">The sequence shown here is derived from an EMBL/GenBank/DDBJ whole genome shotgun (WGS) entry which is preliminary data.</text>
</comment>
<dbReference type="EMBL" id="BARW01013820">
    <property type="protein sequence ID" value="GAI83891.1"/>
    <property type="molecule type" value="Genomic_DNA"/>
</dbReference>
<organism evidence="1">
    <name type="scientific">marine sediment metagenome</name>
    <dbReference type="NCBI Taxonomy" id="412755"/>
    <lineage>
        <taxon>unclassified sequences</taxon>
        <taxon>metagenomes</taxon>
        <taxon>ecological metagenomes</taxon>
    </lineage>
</organism>
<dbReference type="Gene3D" id="3.90.79.10">
    <property type="entry name" value="Nucleoside Triphosphate Pyrophosphohydrolase"/>
    <property type="match status" value="1"/>
</dbReference>
<protein>
    <recommendedName>
        <fullName evidence="2">Nudix hydrolase domain-containing protein</fullName>
    </recommendedName>
</protein>
<name>X1SXL9_9ZZZZ</name>
<evidence type="ECO:0008006" key="2">
    <source>
        <dbReference type="Google" id="ProtNLM"/>
    </source>
</evidence>
<sequence>GSLNPLLSTSMHYVYPLVAFIDEDVELIINPKEVQETFFADIKQLLLPENNLSGIFNNQEYMYYNVGKYKIWGLTHLILTDLLTRLKQ</sequence>
<dbReference type="AlphaFoldDB" id="X1SXL9"/>